<dbReference type="Pfam" id="PF13793">
    <property type="entry name" value="Pribosyltran_N"/>
    <property type="match status" value="1"/>
</dbReference>
<evidence type="ECO:0000259" key="10">
    <source>
        <dbReference type="Pfam" id="PF13793"/>
    </source>
</evidence>
<keyword evidence="7 11" id="KW-0418">Kinase</keyword>
<accession>A0A0X3PDQ9</accession>
<name>A0A0X3PDQ9_SCHSO</name>
<dbReference type="GO" id="GO:0004749">
    <property type="term" value="F:ribose phosphate diphosphokinase activity"/>
    <property type="evidence" value="ECO:0007669"/>
    <property type="project" value="UniProtKB-EC"/>
</dbReference>
<evidence type="ECO:0000313" key="11">
    <source>
        <dbReference type="EMBL" id="JAP49959.1"/>
    </source>
</evidence>
<dbReference type="InterPro" id="IPR000836">
    <property type="entry name" value="PRTase_dom"/>
</dbReference>
<sequence length="337" mass="36709">MHLLGKSKCRLISSDSEASLSFAVSQLLALRLCSITSSKFSNKETSVVVNESVRGANVFVFQNQCKPANDSLMEILSVIQTCMLCSADRITAILPYMPYTSLHHAQQRSVNLQLIVKLLRKAGASQIITLEMDTFDAQCRLELPVENLTITDELCSWFRNNFSNLTEHCFVSLQKAEHSSAQNLANSLGCGFAVFQTNFLDGESDLKNNSSDEIQLVRCIEGKTAVLVEGVSDDGYGLCMAAKSILEMGAKAIYAVVIHGTFTYDGLHRLSDSPITRIVTTNSVDQSENLQICPKLQCLDVSIHFASAIARIHNNSISEDPAGGCDDATPLSGDNVT</sequence>
<dbReference type="FunFam" id="3.40.50.2020:FF:000014">
    <property type="entry name" value="Ribose-phosphate pyrophosphokinase 1"/>
    <property type="match status" value="1"/>
</dbReference>
<gene>
    <name evidence="11" type="primary">PRPS2</name>
    <name evidence="11" type="ORF">TR124852</name>
</gene>
<dbReference type="InterPro" id="IPR029057">
    <property type="entry name" value="PRTase-like"/>
</dbReference>
<evidence type="ECO:0000256" key="2">
    <source>
        <dbReference type="ARBA" id="ARBA00006478"/>
    </source>
</evidence>
<evidence type="ECO:0000256" key="9">
    <source>
        <dbReference type="ARBA" id="ARBA00049535"/>
    </source>
</evidence>
<organism evidence="11">
    <name type="scientific">Schistocephalus solidus</name>
    <name type="common">Tapeworm</name>
    <dbReference type="NCBI Taxonomy" id="70667"/>
    <lineage>
        <taxon>Eukaryota</taxon>
        <taxon>Metazoa</taxon>
        <taxon>Spiralia</taxon>
        <taxon>Lophotrochozoa</taxon>
        <taxon>Platyhelminthes</taxon>
        <taxon>Cestoda</taxon>
        <taxon>Eucestoda</taxon>
        <taxon>Diphyllobothriidea</taxon>
        <taxon>Diphyllobothriidae</taxon>
        <taxon>Schistocephalus</taxon>
    </lineage>
</organism>
<dbReference type="GO" id="GO:0002189">
    <property type="term" value="C:ribose phosphate diphosphokinase complex"/>
    <property type="evidence" value="ECO:0007669"/>
    <property type="project" value="TreeGrafter"/>
</dbReference>
<evidence type="ECO:0000256" key="4">
    <source>
        <dbReference type="ARBA" id="ARBA00022679"/>
    </source>
</evidence>
<dbReference type="EMBL" id="GEEE01013266">
    <property type="protein sequence ID" value="JAP49959.1"/>
    <property type="molecule type" value="Transcribed_RNA"/>
</dbReference>
<evidence type="ECO:0000256" key="1">
    <source>
        <dbReference type="ARBA" id="ARBA00004996"/>
    </source>
</evidence>
<dbReference type="GO" id="GO:0005524">
    <property type="term" value="F:ATP binding"/>
    <property type="evidence" value="ECO:0007669"/>
    <property type="project" value="UniProtKB-KW"/>
</dbReference>
<evidence type="ECO:0000256" key="7">
    <source>
        <dbReference type="ARBA" id="ARBA00022777"/>
    </source>
</evidence>
<comment type="catalytic activity">
    <reaction evidence="9">
        <text>D-ribose 5-phosphate + ATP = 5-phospho-alpha-D-ribose 1-diphosphate + AMP + H(+)</text>
        <dbReference type="Rhea" id="RHEA:15609"/>
        <dbReference type="ChEBI" id="CHEBI:15378"/>
        <dbReference type="ChEBI" id="CHEBI:30616"/>
        <dbReference type="ChEBI" id="CHEBI:58017"/>
        <dbReference type="ChEBI" id="CHEBI:78346"/>
        <dbReference type="ChEBI" id="CHEBI:456215"/>
        <dbReference type="EC" id="2.7.6.1"/>
    </reaction>
</comment>
<comment type="pathway">
    <text evidence="1">Metabolic intermediate biosynthesis; 5-phospho-alpha-D-ribose 1-diphosphate biosynthesis; 5-phospho-alpha-D-ribose 1-diphosphate from D-ribose 5-phosphate (route I): step 1/1.</text>
</comment>
<dbReference type="SMART" id="SM01400">
    <property type="entry name" value="Pribosyltran_N"/>
    <property type="match status" value="1"/>
</dbReference>
<dbReference type="InterPro" id="IPR029099">
    <property type="entry name" value="Pribosyltran_N"/>
</dbReference>
<dbReference type="InterPro" id="IPR005946">
    <property type="entry name" value="Rib-P_diPkinase"/>
</dbReference>
<dbReference type="GO" id="GO:0006164">
    <property type="term" value="P:purine nucleotide biosynthetic process"/>
    <property type="evidence" value="ECO:0007669"/>
    <property type="project" value="TreeGrafter"/>
</dbReference>
<dbReference type="CDD" id="cd06223">
    <property type="entry name" value="PRTases_typeI"/>
    <property type="match status" value="1"/>
</dbReference>
<feature type="domain" description="Ribose-phosphate pyrophosphokinase N-terminal" evidence="10">
    <location>
        <begin position="10"/>
        <end position="123"/>
    </location>
</feature>
<keyword evidence="4" id="KW-0808">Transferase</keyword>
<reference evidence="11" key="1">
    <citation type="submission" date="2016-01" db="EMBL/GenBank/DDBJ databases">
        <title>Reference transcriptome for the parasite Schistocephalus solidus: insights into the molecular evolution of parasitism.</title>
        <authorList>
            <person name="Hebert F.O."/>
            <person name="Grambauer S."/>
            <person name="Barber I."/>
            <person name="Landry C.R."/>
            <person name="Aubin-Horth N."/>
        </authorList>
    </citation>
    <scope>NUCLEOTIDE SEQUENCE</scope>
</reference>
<dbReference type="Pfam" id="PF14572">
    <property type="entry name" value="Pribosyl_synth"/>
    <property type="match status" value="1"/>
</dbReference>
<dbReference type="PANTHER" id="PTHR10210">
    <property type="entry name" value="RIBOSE-PHOSPHATE DIPHOSPHOKINASE FAMILY MEMBER"/>
    <property type="match status" value="1"/>
</dbReference>
<dbReference type="NCBIfam" id="TIGR01251">
    <property type="entry name" value="ribP_PPkin"/>
    <property type="match status" value="1"/>
</dbReference>
<dbReference type="PANTHER" id="PTHR10210:SF32">
    <property type="entry name" value="RIBOSE-PHOSPHATE PYROPHOSPHOKINASE 2"/>
    <property type="match status" value="1"/>
</dbReference>
<dbReference type="GO" id="GO:0016301">
    <property type="term" value="F:kinase activity"/>
    <property type="evidence" value="ECO:0007669"/>
    <property type="project" value="UniProtKB-KW"/>
</dbReference>
<dbReference type="GO" id="GO:0006015">
    <property type="term" value="P:5-phosphoribose 1-diphosphate biosynthetic process"/>
    <property type="evidence" value="ECO:0007669"/>
    <property type="project" value="TreeGrafter"/>
</dbReference>
<keyword evidence="8" id="KW-0067">ATP-binding</keyword>
<keyword evidence="5" id="KW-0545">Nucleotide biosynthesis</keyword>
<dbReference type="AlphaFoldDB" id="A0A0X3PDQ9"/>
<dbReference type="GO" id="GO:0005737">
    <property type="term" value="C:cytoplasm"/>
    <property type="evidence" value="ECO:0007669"/>
    <property type="project" value="TreeGrafter"/>
</dbReference>
<proteinExistence type="inferred from homology"/>
<evidence type="ECO:0000256" key="6">
    <source>
        <dbReference type="ARBA" id="ARBA00022741"/>
    </source>
</evidence>
<protein>
    <recommendedName>
        <fullName evidence="3">ribose-phosphate diphosphokinase</fullName>
        <ecNumber evidence="3">2.7.6.1</ecNumber>
    </recommendedName>
</protein>
<dbReference type="Gene3D" id="3.40.50.2020">
    <property type="match status" value="2"/>
</dbReference>
<evidence type="ECO:0000256" key="3">
    <source>
        <dbReference type="ARBA" id="ARBA00013247"/>
    </source>
</evidence>
<dbReference type="GO" id="GO:0000287">
    <property type="term" value="F:magnesium ion binding"/>
    <property type="evidence" value="ECO:0007669"/>
    <property type="project" value="InterPro"/>
</dbReference>
<evidence type="ECO:0000256" key="8">
    <source>
        <dbReference type="ARBA" id="ARBA00022840"/>
    </source>
</evidence>
<keyword evidence="6" id="KW-0547">Nucleotide-binding</keyword>
<dbReference type="SUPFAM" id="SSF53271">
    <property type="entry name" value="PRTase-like"/>
    <property type="match status" value="2"/>
</dbReference>
<comment type="similarity">
    <text evidence="2">Belongs to the ribose-phosphate pyrophosphokinase family.</text>
</comment>
<evidence type="ECO:0000256" key="5">
    <source>
        <dbReference type="ARBA" id="ARBA00022727"/>
    </source>
</evidence>
<dbReference type="EC" id="2.7.6.1" evidence="3"/>